<reference evidence="1 2" key="1">
    <citation type="submission" date="2016-10" db="EMBL/GenBank/DDBJ databases">
        <authorList>
            <person name="de Groot N.N."/>
        </authorList>
    </citation>
    <scope>NUCLEOTIDE SEQUENCE [LARGE SCALE GENOMIC DNA]</scope>
    <source>
        <strain evidence="1 2">AA1</strain>
    </source>
</reference>
<dbReference type="Gene3D" id="3.40.1080.10">
    <property type="entry name" value="Glutaconate Coenzyme A-transferase"/>
    <property type="match status" value="1"/>
</dbReference>
<gene>
    <name evidence="1" type="ORF">SAMN05216233_10926</name>
</gene>
<keyword evidence="1" id="KW-0808">Transferase</keyword>
<proteinExistence type="predicted"/>
<dbReference type="Gene3D" id="3.30.30.40">
    <property type="match status" value="1"/>
</dbReference>
<dbReference type="AlphaFoldDB" id="A0A1G5FVQ0"/>
<evidence type="ECO:0000313" key="2">
    <source>
        <dbReference type="Proteomes" id="UP000198870"/>
    </source>
</evidence>
<dbReference type="Proteomes" id="UP000198870">
    <property type="component" value="Unassembled WGS sequence"/>
</dbReference>
<protein>
    <submittedName>
        <fullName evidence="1">Glutaconate CoA-transferase subunit A</fullName>
    </submittedName>
</protein>
<keyword evidence="2" id="KW-1185">Reference proteome</keyword>
<dbReference type="InterPro" id="IPR004165">
    <property type="entry name" value="CoA_trans_fam_I"/>
</dbReference>
<dbReference type="InterPro" id="IPR037171">
    <property type="entry name" value="NagB/RpiA_transferase-like"/>
</dbReference>
<dbReference type="STRING" id="419481.SAMN05216233_10926"/>
<name>A0A1G5FVQ0_9BACT</name>
<dbReference type="SMART" id="SM00882">
    <property type="entry name" value="CoA_trans"/>
    <property type="match status" value="1"/>
</dbReference>
<dbReference type="RefSeq" id="WP_092211098.1">
    <property type="nucleotide sequence ID" value="NZ_FMUX01000009.1"/>
</dbReference>
<dbReference type="SUPFAM" id="SSF100950">
    <property type="entry name" value="NagB/RpiA/CoA transferase-like"/>
    <property type="match status" value="1"/>
</dbReference>
<organism evidence="1 2">
    <name type="scientific">Desulfoluna spongiiphila</name>
    <dbReference type="NCBI Taxonomy" id="419481"/>
    <lineage>
        <taxon>Bacteria</taxon>
        <taxon>Pseudomonadati</taxon>
        <taxon>Thermodesulfobacteriota</taxon>
        <taxon>Desulfobacteria</taxon>
        <taxon>Desulfobacterales</taxon>
        <taxon>Desulfolunaceae</taxon>
        <taxon>Desulfoluna</taxon>
    </lineage>
</organism>
<evidence type="ECO:0000313" key="1">
    <source>
        <dbReference type="EMBL" id="SCY43316.1"/>
    </source>
</evidence>
<accession>A0A1G5FVQ0</accession>
<dbReference type="Pfam" id="PF01144">
    <property type="entry name" value="CoA_trans"/>
    <property type="match status" value="1"/>
</dbReference>
<dbReference type="OrthoDB" id="9777193at2"/>
<sequence length="325" mass="36303">MGKPQHTGLTEAIGLIHDGDMLTFSGFTIWRRPMAAIYELIRQKKKDLHLVEVNGGTHSDLLIGAGCVKVWESCWIGHELYGKIGANLARKAEAGEVVIEDYSHVQILARMVAGSMGLPYLPTYASLGTDMLNPAYDHLGQMGLRDGSHAKIPKLKSQIVDDPFYDSQLLHVPACNPDWCIAHVQMVGEEGTVRIEGQTYSDAEAIKASDKVIVIAEQVVTEEYIRRDPTRNLVPGHQVHYIVELPWAGHPTGCYGQYETDGEFIRDFFNTTRTQEGLDNWVDEWVMGVDDFDAYLQKIGVQRLKTLKANPAFGYSTRVKRGTRS</sequence>
<dbReference type="GO" id="GO:0008410">
    <property type="term" value="F:CoA-transferase activity"/>
    <property type="evidence" value="ECO:0007669"/>
    <property type="project" value="InterPro"/>
</dbReference>
<dbReference type="EMBL" id="FMUX01000009">
    <property type="protein sequence ID" value="SCY43316.1"/>
    <property type="molecule type" value="Genomic_DNA"/>
</dbReference>